<dbReference type="EMBL" id="PQXI01000079">
    <property type="protein sequence ID" value="TGO25476.1"/>
    <property type="molecule type" value="Genomic_DNA"/>
</dbReference>
<feature type="repeat" description="ANK" evidence="3">
    <location>
        <begin position="340"/>
        <end position="373"/>
    </location>
</feature>
<feature type="repeat" description="ANK" evidence="3">
    <location>
        <begin position="233"/>
        <end position="257"/>
    </location>
</feature>
<evidence type="ECO:0000256" key="3">
    <source>
        <dbReference type="PROSITE-ProRule" id="PRU00023"/>
    </source>
</evidence>
<dbReference type="AlphaFoldDB" id="A0A4Z1FLD7"/>
<keyword evidence="5" id="KW-1185">Reference proteome</keyword>
<comment type="caution">
    <text evidence="4">The sequence shown here is derived from an EMBL/GenBank/DDBJ whole genome shotgun (WGS) entry which is preliminary data.</text>
</comment>
<keyword evidence="2 3" id="KW-0040">ANK repeat</keyword>
<dbReference type="Pfam" id="PF12796">
    <property type="entry name" value="Ank_2"/>
    <property type="match status" value="2"/>
</dbReference>
<dbReference type="Proteomes" id="UP000297910">
    <property type="component" value="Unassembled WGS sequence"/>
</dbReference>
<dbReference type="PROSITE" id="PS50297">
    <property type="entry name" value="ANK_REP_REGION"/>
    <property type="match status" value="4"/>
</dbReference>
<protein>
    <submittedName>
        <fullName evidence="4">Uncharacterized protein</fullName>
    </submittedName>
</protein>
<dbReference type="PROSITE" id="PS50088">
    <property type="entry name" value="ANK_REPEAT"/>
    <property type="match status" value="5"/>
</dbReference>
<organism evidence="4 5">
    <name type="scientific">Botrytis paeoniae</name>
    <dbReference type="NCBI Taxonomy" id="278948"/>
    <lineage>
        <taxon>Eukaryota</taxon>
        <taxon>Fungi</taxon>
        <taxon>Dikarya</taxon>
        <taxon>Ascomycota</taxon>
        <taxon>Pezizomycotina</taxon>
        <taxon>Leotiomycetes</taxon>
        <taxon>Helotiales</taxon>
        <taxon>Sclerotiniaceae</taxon>
        <taxon>Botrytis</taxon>
    </lineage>
</organism>
<proteinExistence type="predicted"/>
<gene>
    <name evidence="4" type="ORF">BPAE_0079g00230</name>
</gene>
<dbReference type="InterPro" id="IPR036770">
    <property type="entry name" value="Ankyrin_rpt-contain_sf"/>
</dbReference>
<dbReference type="PANTHER" id="PTHR24171">
    <property type="entry name" value="ANKYRIN REPEAT DOMAIN-CONTAINING PROTEIN 39-RELATED"/>
    <property type="match status" value="1"/>
</dbReference>
<name>A0A4Z1FLD7_9HELO</name>
<keyword evidence="1" id="KW-0677">Repeat</keyword>
<dbReference type="InterPro" id="IPR002110">
    <property type="entry name" value="Ankyrin_rpt"/>
</dbReference>
<feature type="repeat" description="ANK" evidence="3">
    <location>
        <begin position="272"/>
        <end position="297"/>
    </location>
</feature>
<dbReference type="Pfam" id="PF00023">
    <property type="entry name" value="Ank"/>
    <property type="match status" value="1"/>
</dbReference>
<evidence type="ECO:0000256" key="2">
    <source>
        <dbReference type="ARBA" id="ARBA00023043"/>
    </source>
</evidence>
<dbReference type="SMART" id="SM00248">
    <property type="entry name" value="ANK"/>
    <property type="match status" value="9"/>
</dbReference>
<feature type="repeat" description="ANK" evidence="3">
    <location>
        <begin position="374"/>
        <end position="406"/>
    </location>
</feature>
<dbReference type="Gene3D" id="1.25.40.20">
    <property type="entry name" value="Ankyrin repeat-containing domain"/>
    <property type="match status" value="3"/>
</dbReference>
<evidence type="ECO:0000313" key="5">
    <source>
        <dbReference type="Proteomes" id="UP000297910"/>
    </source>
</evidence>
<reference evidence="4 5" key="1">
    <citation type="submission" date="2017-12" db="EMBL/GenBank/DDBJ databases">
        <title>Comparative genomics of Botrytis spp.</title>
        <authorList>
            <person name="Valero-Jimenez C.A."/>
            <person name="Tapia P."/>
            <person name="Veloso J."/>
            <person name="Silva-Moreno E."/>
            <person name="Staats M."/>
            <person name="Valdes J.H."/>
            <person name="Van Kan J.A.L."/>
        </authorList>
    </citation>
    <scope>NUCLEOTIDE SEQUENCE [LARGE SCALE GENOMIC DNA]</scope>
    <source>
        <strain evidence="4 5">Bp0003</strain>
    </source>
</reference>
<dbReference type="SUPFAM" id="SSF48403">
    <property type="entry name" value="Ankyrin repeat"/>
    <property type="match status" value="1"/>
</dbReference>
<accession>A0A4Z1FLD7</accession>
<evidence type="ECO:0000313" key="4">
    <source>
        <dbReference type="EMBL" id="TGO25476.1"/>
    </source>
</evidence>
<sequence>MISVCAGLVVVDDKSKIIRLVHYTTQEYFERTRDDWFPDAETFITTICVTYLSFETFNTGFCLTLRDFVDRVRSNRLSTYAASFWRLHIGKASISEKTLEHALLRFLENQAKVDTSWQLRDSHDLLESHVGQGSSLNSSYSYYSHSRFSSTGLTGMHITAFFGLKTVVQLLLYSGKLEVDSRDSPSKRVFSRDVDIVNQGQTPLFYAAQNGHEKVMKLLLDTGKVEINSRDRFRQTPLLYAVKSGHEKAVKLLLDTGKVEVNSKNYRGRTPFGKTQLFGAVDNGHESIVRLLLNTGAVNINQSDYEHRTPISYAAESGFESMVKLFLDTNSVDSDVADKSGRTPISYAAEGGHESIVKLFLNTNSVDVNSADKYHRTPIFYAAQSGSESMVKLLLDTGKIIGDQNHNGFTLFRHACRQKSRSIIELLLDTGEFNYNSVDDGGLTPLWRAAFEAIEAVLEQFLNTKKVDLNCAMKYWKNEESSFHVHEGIVKLLVKAYADTKIDIPPIAAEYIRERWPDILEGT</sequence>
<evidence type="ECO:0000256" key="1">
    <source>
        <dbReference type="ARBA" id="ARBA00022737"/>
    </source>
</evidence>
<feature type="repeat" description="ANK" evidence="3">
    <location>
        <begin position="199"/>
        <end position="223"/>
    </location>
</feature>